<dbReference type="Proteomes" id="UP000034032">
    <property type="component" value="Unassembled WGS sequence"/>
</dbReference>
<feature type="transmembrane region" description="Helical" evidence="5">
    <location>
        <begin position="118"/>
        <end position="136"/>
    </location>
</feature>
<dbReference type="GO" id="GO:0042500">
    <property type="term" value="F:aspartic endopeptidase activity, intramembrane cleaving"/>
    <property type="evidence" value="ECO:0007669"/>
    <property type="project" value="InterPro"/>
</dbReference>
<feature type="transmembrane region" description="Helical" evidence="5">
    <location>
        <begin position="142"/>
        <end position="159"/>
    </location>
</feature>
<dbReference type="SMART" id="SM00730">
    <property type="entry name" value="PSN"/>
    <property type="match status" value="1"/>
</dbReference>
<feature type="transmembrane region" description="Helical" evidence="5">
    <location>
        <begin position="43"/>
        <end position="63"/>
    </location>
</feature>
<dbReference type="EMBL" id="LCJR01000028">
    <property type="protein sequence ID" value="KKT81041.1"/>
    <property type="molecule type" value="Genomic_DNA"/>
</dbReference>
<evidence type="ECO:0000256" key="5">
    <source>
        <dbReference type="SAM" id="Phobius"/>
    </source>
</evidence>
<reference evidence="6 7" key="1">
    <citation type="journal article" date="2015" name="Nature">
        <title>rRNA introns, odd ribosomes, and small enigmatic genomes across a large radiation of phyla.</title>
        <authorList>
            <person name="Brown C.T."/>
            <person name="Hug L.A."/>
            <person name="Thomas B.C."/>
            <person name="Sharon I."/>
            <person name="Castelle C.J."/>
            <person name="Singh A."/>
            <person name="Wilkins M.J."/>
            <person name="Williams K.H."/>
            <person name="Banfield J.F."/>
        </authorList>
    </citation>
    <scope>NUCLEOTIDE SEQUENCE [LARGE SCALE GENOMIC DNA]</scope>
</reference>
<dbReference type="InterPro" id="IPR010545">
    <property type="entry name" value="SPP"/>
</dbReference>
<dbReference type="AlphaFoldDB" id="A0A0G1KBB8"/>
<evidence type="ECO:0000256" key="4">
    <source>
        <dbReference type="ARBA" id="ARBA00023136"/>
    </source>
</evidence>
<evidence type="ECO:0000256" key="1">
    <source>
        <dbReference type="ARBA" id="ARBA00004127"/>
    </source>
</evidence>
<dbReference type="Pfam" id="PF06550">
    <property type="entry name" value="SPP"/>
    <property type="match status" value="1"/>
</dbReference>
<feature type="transmembrane region" description="Helical" evidence="5">
    <location>
        <begin position="254"/>
        <end position="272"/>
    </location>
</feature>
<keyword evidence="3 5" id="KW-1133">Transmembrane helix</keyword>
<evidence type="ECO:0000256" key="2">
    <source>
        <dbReference type="ARBA" id="ARBA00022692"/>
    </source>
</evidence>
<evidence type="ECO:0000256" key="3">
    <source>
        <dbReference type="ARBA" id="ARBA00022989"/>
    </source>
</evidence>
<comment type="caution">
    <text evidence="6">The sequence shown here is derived from an EMBL/GenBank/DDBJ whole genome shotgun (WGS) entry which is preliminary data.</text>
</comment>
<feature type="transmembrane region" description="Helical" evidence="5">
    <location>
        <begin position="12"/>
        <end position="31"/>
    </location>
</feature>
<gene>
    <name evidence="6" type="ORF">UW79_C0028G0011</name>
</gene>
<organism evidence="6 7">
    <name type="scientific">Candidatus Yanofskybacteria bacterium GW2011_GWA2_44_9</name>
    <dbReference type="NCBI Taxonomy" id="1619025"/>
    <lineage>
        <taxon>Bacteria</taxon>
        <taxon>Candidatus Yanofskyibacteriota</taxon>
    </lineage>
</organism>
<keyword evidence="2 5" id="KW-0812">Transmembrane</keyword>
<proteinExistence type="predicted"/>
<protein>
    <recommendedName>
        <fullName evidence="8">Signal-peptide peptidase, presenilin aspartyl protease</fullName>
    </recommendedName>
</protein>
<name>A0A0G1KBB8_9BACT</name>
<evidence type="ECO:0008006" key="8">
    <source>
        <dbReference type="Google" id="ProtNLM"/>
    </source>
</evidence>
<dbReference type="InterPro" id="IPR006639">
    <property type="entry name" value="Preselin/SPP"/>
</dbReference>
<dbReference type="GO" id="GO:0016020">
    <property type="term" value="C:membrane"/>
    <property type="evidence" value="ECO:0007669"/>
    <property type="project" value="InterPro"/>
</dbReference>
<feature type="transmembrane region" description="Helical" evidence="5">
    <location>
        <begin position="227"/>
        <end position="247"/>
    </location>
</feature>
<keyword evidence="4 5" id="KW-0472">Membrane</keyword>
<comment type="subcellular location">
    <subcellularLocation>
        <location evidence="1">Endomembrane system</location>
        <topology evidence="1">Multi-pass membrane protein</topology>
    </subcellularLocation>
</comment>
<sequence>MLKLDIFFKELILFAGALSLGIFTAYSYSFLVDVGDIQPVSFSWRNMLIYLGVFLAVSFILFRFKSIARWMFRFFLVLVVFSGSQVVFGIFMSAGWALISSLAMTAVFMFFRNVLVHNLGIILGVAGISSILGISISPQAGVTILVVLSFYDIIAVYATRHMVHMARGMVESGAIFGFVIPFDFKDFLAHQSTAREKIGERFMILGSGDIGLPIIMVSSLAPISIRASIITGAFALTGVFLTHLIFINQSQKRAMAALPPIATMTIIGYLVSLI</sequence>
<evidence type="ECO:0000313" key="7">
    <source>
        <dbReference type="Proteomes" id="UP000034032"/>
    </source>
</evidence>
<accession>A0A0G1KBB8</accession>
<dbReference type="GO" id="GO:0012505">
    <property type="term" value="C:endomembrane system"/>
    <property type="evidence" value="ECO:0007669"/>
    <property type="project" value="UniProtKB-SubCell"/>
</dbReference>
<evidence type="ECO:0000313" key="6">
    <source>
        <dbReference type="EMBL" id="KKT81041.1"/>
    </source>
</evidence>
<feature type="transmembrane region" description="Helical" evidence="5">
    <location>
        <begin position="70"/>
        <end position="88"/>
    </location>
</feature>